<dbReference type="WBParaSite" id="ES5_v2.g10379.t1">
    <property type="protein sequence ID" value="ES5_v2.g10379.t1"/>
    <property type="gene ID" value="ES5_v2.g10379"/>
</dbReference>
<protein>
    <submittedName>
        <fullName evidence="2">Uncharacterized protein</fullName>
    </submittedName>
</protein>
<evidence type="ECO:0000313" key="2">
    <source>
        <dbReference type="WBParaSite" id="ES5_v2.g10379.t1"/>
    </source>
</evidence>
<organism evidence="1 2">
    <name type="scientific">Panagrolaimus sp. ES5</name>
    <dbReference type="NCBI Taxonomy" id="591445"/>
    <lineage>
        <taxon>Eukaryota</taxon>
        <taxon>Metazoa</taxon>
        <taxon>Ecdysozoa</taxon>
        <taxon>Nematoda</taxon>
        <taxon>Chromadorea</taxon>
        <taxon>Rhabditida</taxon>
        <taxon>Tylenchina</taxon>
        <taxon>Panagrolaimomorpha</taxon>
        <taxon>Panagrolaimoidea</taxon>
        <taxon>Panagrolaimidae</taxon>
        <taxon>Panagrolaimus</taxon>
    </lineage>
</organism>
<proteinExistence type="predicted"/>
<accession>A0AC34F0B3</accession>
<evidence type="ECO:0000313" key="1">
    <source>
        <dbReference type="Proteomes" id="UP000887579"/>
    </source>
</evidence>
<name>A0AC34F0B3_9BILA</name>
<sequence>MKMGRQFIILSSIFILLTTFPCFIEADSYNCTSFKTCTPLDHWNFRFASTGNKGSRTCEDACATFFCIENGAVIYGGGCYSDFKTICTSSTLRMNIEKIFREGGRQHIKGSGSFLQACKTPNCEISIKDNTDIYEGDFLQNEFRNGFTSNPNGCTGGKAPDSAGLMNQMNRFQLLGMTLLGFLFAQFW</sequence>
<dbReference type="Proteomes" id="UP000887579">
    <property type="component" value="Unplaced"/>
</dbReference>
<reference evidence="2" key="1">
    <citation type="submission" date="2022-11" db="UniProtKB">
        <authorList>
            <consortium name="WormBaseParasite"/>
        </authorList>
    </citation>
    <scope>IDENTIFICATION</scope>
</reference>